<dbReference type="SUPFAM" id="SSF57184">
    <property type="entry name" value="Growth factor receptor domain"/>
    <property type="match status" value="1"/>
</dbReference>
<dbReference type="EnsemblMetazoa" id="XM_011405804.2">
    <property type="protein sequence ID" value="XP_011404106.1"/>
    <property type="gene ID" value="LOC105312850"/>
</dbReference>
<feature type="active site" description="Charge relay system" evidence="11 12">
    <location>
        <position position="400"/>
    </location>
</feature>
<comment type="similarity">
    <text evidence="1">Belongs to the peptidase S8 family. Furin subfamily.</text>
</comment>
<dbReference type="GO" id="GO:0005802">
    <property type="term" value="C:trans-Golgi network"/>
    <property type="evidence" value="ECO:0007669"/>
    <property type="project" value="TreeGrafter"/>
</dbReference>
<evidence type="ECO:0000256" key="10">
    <source>
        <dbReference type="ARBA" id="ARBA00023180"/>
    </source>
</evidence>
<dbReference type="KEGG" id="aqu:105312850"/>
<dbReference type="Gene3D" id="3.30.70.850">
    <property type="entry name" value="Peptidase S8, pro-domain"/>
    <property type="match status" value="1"/>
</dbReference>
<dbReference type="PROSITE" id="PS51892">
    <property type="entry name" value="SUBTILASE"/>
    <property type="match status" value="1"/>
</dbReference>
<dbReference type="SUPFAM" id="SSF54897">
    <property type="entry name" value="Protease propeptides/inhibitors"/>
    <property type="match status" value="1"/>
</dbReference>
<dbReference type="InterPro" id="IPR032815">
    <property type="entry name" value="S8_pro-domain"/>
</dbReference>
<dbReference type="AlphaFoldDB" id="A0A1X7UT54"/>
<sequence>MTAKGFFMLLLLLSCHLVSSSKIISSVLSDEANGWFIPLDEIQPPSYLNSWAVFLSKDAGEGTADSIAQQCGLINRGKVGNLENVYHFAVEDNGNDLKSDMLAQLLQNHSLVDRVTQQLKKIHIQRWFSLPSDPLWSKQWSLYNTGSITNSAVNRDLNVVHAWVQGVTGEGIRVSVVDDGVCHAHPDLKNNYDSSASFNFVEFTNDPTPPNPKKQSHGTSCAGIIAMQKDSGICGVGVAYKARIGGIRVNLSSSSDIIESSALGHHNNYVDIYSNSWGPSDSGYVVDGPGELLTKTLENGVLKGRNGLGNIYVWASGNGGNNGDSCAADGYASSIYTIAVGSANEKGYQALYDETCAGKLAVTYSFNMASYSASSDNNMKGQVPSTVSYQQCTVSFMGSSASAPITAGVIALALSVNSSLTWRDIQYLIVYTADHTKLKGANWRRNGGGLRVSHEFGFGAIDAEAMVTRSRYWVNVPERVSCFIRPKSRTGTIYDDEPVTTTFKVNSRRCSIQYIEHVVVHMTLSVNIDDTSDYPGYYGEDYVDINPFIIFFTGPRRGAITVDLGSPFGTTSHLLPQRKYDFVNDEGYNHWPFMSVQHWGENPMGYWNITIRFYASGGHVTMSNLSMTLYGTEKIPEAVKNIPNICDRSCASYHRCSNANGSKYCDKCLSLRMADSLQCVTSCPTKYCNVAGYCEECPPSNNNYAGVVAAAVLTPVAIIGIATGSVIVSIFAYWKWKNREGYTKF</sequence>
<keyword evidence="7" id="KW-0106">Calcium</keyword>
<dbReference type="PROSITE" id="PS00136">
    <property type="entry name" value="SUBTILASE_ASP"/>
    <property type="match status" value="1"/>
</dbReference>
<keyword evidence="5 12" id="KW-0378">Hydrolase</keyword>
<dbReference type="InterPro" id="IPR002884">
    <property type="entry name" value="P_dom"/>
</dbReference>
<dbReference type="PANTHER" id="PTHR42884">
    <property type="entry name" value="PROPROTEIN CONVERTASE SUBTILISIN/KEXIN-RELATED"/>
    <property type="match status" value="1"/>
</dbReference>
<evidence type="ECO:0000256" key="9">
    <source>
        <dbReference type="ARBA" id="ARBA00023157"/>
    </source>
</evidence>
<dbReference type="Proteomes" id="UP000007879">
    <property type="component" value="Unassembled WGS sequence"/>
</dbReference>
<dbReference type="PRINTS" id="PR00723">
    <property type="entry name" value="SUBTILISIN"/>
</dbReference>
<keyword evidence="6 12" id="KW-0720">Serine protease</keyword>
<keyword evidence="8" id="KW-0865">Zymogen</keyword>
<dbReference type="PROSITE" id="PS00137">
    <property type="entry name" value="SUBTILASE_HIS"/>
    <property type="match status" value="1"/>
</dbReference>
<dbReference type="InterPro" id="IPR034182">
    <property type="entry name" value="Kexin/furin"/>
</dbReference>
<keyword evidence="3" id="KW-0165">Cleavage on pair of basic residues</keyword>
<evidence type="ECO:0000256" key="8">
    <source>
        <dbReference type="ARBA" id="ARBA00023145"/>
    </source>
</evidence>
<dbReference type="GO" id="GO:0000139">
    <property type="term" value="C:Golgi membrane"/>
    <property type="evidence" value="ECO:0007669"/>
    <property type="project" value="TreeGrafter"/>
</dbReference>
<feature type="transmembrane region" description="Helical" evidence="13">
    <location>
        <begin position="704"/>
        <end position="734"/>
    </location>
</feature>
<keyword evidence="2 12" id="KW-0645">Protease</keyword>
<dbReference type="OrthoDB" id="300641at2759"/>
<evidence type="ECO:0000256" key="13">
    <source>
        <dbReference type="SAM" id="Phobius"/>
    </source>
</evidence>
<organism evidence="16">
    <name type="scientific">Amphimedon queenslandica</name>
    <name type="common">Sponge</name>
    <dbReference type="NCBI Taxonomy" id="400682"/>
    <lineage>
        <taxon>Eukaryota</taxon>
        <taxon>Metazoa</taxon>
        <taxon>Porifera</taxon>
        <taxon>Demospongiae</taxon>
        <taxon>Heteroscleromorpha</taxon>
        <taxon>Haplosclerida</taxon>
        <taxon>Niphatidae</taxon>
        <taxon>Amphimedon</taxon>
    </lineage>
</organism>
<evidence type="ECO:0000313" key="17">
    <source>
        <dbReference type="Proteomes" id="UP000007879"/>
    </source>
</evidence>
<dbReference type="InterPro" id="IPR000209">
    <property type="entry name" value="Peptidase_S8/S53_dom"/>
</dbReference>
<evidence type="ECO:0000256" key="11">
    <source>
        <dbReference type="PIRSR" id="PIRSR615500-1"/>
    </source>
</evidence>
<dbReference type="InterPro" id="IPR036852">
    <property type="entry name" value="Peptidase_S8/S53_dom_sf"/>
</dbReference>
<dbReference type="CDD" id="cd04059">
    <property type="entry name" value="Peptidases_S8_Protein_convertases_Kexins_Furin-like"/>
    <property type="match status" value="1"/>
</dbReference>
<evidence type="ECO:0000256" key="7">
    <source>
        <dbReference type="ARBA" id="ARBA00022837"/>
    </source>
</evidence>
<keyword evidence="13" id="KW-1133">Transmembrane helix</keyword>
<evidence type="ECO:0000256" key="4">
    <source>
        <dbReference type="ARBA" id="ARBA00022729"/>
    </source>
</evidence>
<dbReference type="InterPro" id="IPR015500">
    <property type="entry name" value="Peptidase_S8_subtilisin-rel"/>
</dbReference>
<dbReference type="InterPro" id="IPR023827">
    <property type="entry name" value="Peptidase_S8_Asp-AS"/>
</dbReference>
<dbReference type="InterPro" id="IPR038466">
    <property type="entry name" value="S8_pro-domain_sf"/>
</dbReference>
<dbReference type="SUPFAM" id="SSF49785">
    <property type="entry name" value="Galactose-binding domain-like"/>
    <property type="match status" value="1"/>
</dbReference>
<dbReference type="PROSITE" id="PS51257">
    <property type="entry name" value="PROKAR_LIPOPROTEIN"/>
    <property type="match status" value="1"/>
</dbReference>
<keyword evidence="13" id="KW-0812">Transmembrane</keyword>
<protein>
    <recommendedName>
        <fullName evidence="15">P/Homo B domain-containing protein</fullName>
    </recommendedName>
</protein>
<evidence type="ECO:0000256" key="14">
    <source>
        <dbReference type="SAM" id="SignalP"/>
    </source>
</evidence>
<evidence type="ECO:0000256" key="5">
    <source>
        <dbReference type="ARBA" id="ARBA00022801"/>
    </source>
</evidence>
<dbReference type="Pfam" id="PF00082">
    <property type="entry name" value="Peptidase_S8"/>
    <property type="match status" value="1"/>
</dbReference>
<dbReference type="GO" id="GO:0004252">
    <property type="term" value="F:serine-type endopeptidase activity"/>
    <property type="evidence" value="ECO:0007669"/>
    <property type="project" value="UniProtKB-UniRule"/>
</dbReference>
<dbReference type="SUPFAM" id="SSF52743">
    <property type="entry name" value="Subtilisin-like"/>
    <property type="match status" value="1"/>
</dbReference>
<name>A0A1X7UT54_AMPQE</name>
<keyword evidence="13" id="KW-0472">Membrane</keyword>
<feature type="active site" description="Charge relay system" evidence="11 12">
    <location>
        <position position="178"/>
    </location>
</feature>
<dbReference type="InterPro" id="IPR022398">
    <property type="entry name" value="Peptidase_S8_His-AS"/>
</dbReference>
<proteinExistence type="inferred from homology"/>
<dbReference type="InterPro" id="IPR009030">
    <property type="entry name" value="Growth_fac_rcpt_cys_sf"/>
</dbReference>
<keyword evidence="10" id="KW-0325">Glycoprotein</keyword>
<dbReference type="InParanoid" id="A0A1X7UT54"/>
<feature type="active site" description="Charge relay system" evidence="11 12">
    <location>
        <position position="217"/>
    </location>
</feature>
<evidence type="ECO:0000313" key="16">
    <source>
        <dbReference type="EnsemblMetazoa" id="Aqu2.1.31170_001"/>
    </source>
</evidence>
<evidence type="ECO:0000256" key="3">
    <source>
        <dbReference type="ARBA" id="ARBA00022685"/>
    </source>
</evidence>
<gene>
    <name evidence="16" type="primary">105312850</name>
</gene>
<keyword evidence="9" id="KW-1015">Disulfide bond</keyword>
<dbReference type="Gene3D" id="2.60.120.260">
    <property type="entry name" value="Galactose-binding domain-like"/>
    <property type="match status" value="1"/>
</dbReference>
<dbReference type="PANTHER" id="PTHR42884:SF14">
    <property type="entry name" value="NEUROENDOCRINE CONVERTASE 1"/>
    <property type="match status" value="1"/>
</dbReference>
<dbReference type="FunFam" id="3.40.50.200:FF:000021">
    <property type="entry name" value="Proprotein convertase subtilisin/kexin type 5a"/>
    <property type="match status" value="1"/>
</dbReference>
<feature type="signal peptide" evidence="14">
    <location>
        <begin position="1"/>
        <end position="20"/>
    </location>
</feature>
<dbReference type="InterPro" id="IPR008979">
    <property type="entry name" value="Galactose-bd-like_sf"/>
</dbReference>
<accession>A0A1X7UT54</accession>
<keyword evidence="4 14" id="KW-0732">Signal</keyword>
<evidence type="ECO:0000256" key="6">
    <source>
        <dbReference type="ARBA" id="ARBA00022825"/>
    </source>
</evidence>
<reference evidence="17" key="1">
    <citation type="journal article" date="2010" name="Nature">
        <title>The Amphimedon queenslandica genome and the evolution of animal complexity.</title>
        <authorList>
            <person name="Srivastava M."/>
            <person name="Simakov O."/>
            <person name="Chapman J."/>
            <person name="Fahey B."/>
            <person name="Gauthier M.E."/>
            <person name="Mitros T."/>
            <person name="Richards G.S."/>
            <person name="Conaco C."/>
            <person name="Dacre M."/>
            <person name="Hellsten U."/>
            <person name="Larroux C."/>
            <person name="Putnam N.H."/>
            <person name="Stanke M."/>
            <person name="Adamska M."/>
            <person name="Darling A."/>
            <person name="Degnan S.M."/>
            <person name="Oakley T.H."/>
            <person name="Plachetzki D.C."/>
            <person name="Zhai Y."/>
            <person name="Adamski M."/>
            <person name="Calcino A."/>
            <person name="Cummins S.F."/>
            <person name="Goodstein D.M."/>
            <person name="Harris C."/>
            <person name="Jackson D.J."/>
            <person name="Leys S.P."/>
            <person name="Shu S."/>
            <person name="Woodcroft B.J."/>
            <person name="Vervoort M."/>
            <person name="Kosik K.S."/>
            <person name="Manning G."/>
            <person name="Degnan B.M."/>
            <person name="Rokhsar D.S."/>
        </authorList>
    </citation>
    <scope>NUCLEOTIDE SEQUENCE [LARGE SCALE GENOMIC DNA]</scope>
</reference>
<dbReference type="EnsemblMetazoa" id="Aqu2.1.31170_001">
    <property type="protein sequence ID" value="Aqu2.1.31170_001"/>
    <property type="gene ID" value="Aqu2.1.31170"/>
</dbReference>
<evidence type="ECO:0000256" key="2">
    <source>
        <dbReference type="ARBA" id="ARBA00022670"/>
    </source>
</evidence>
<dbReference type="GO" id="GO:0016485">
    <property type="term" value="P:protein processing"/>
    <property type="evidence" value="ECO:0007669"/>
    <property type="project" value="TreeGrafter"/>
</dbReference>
<dbReference type="Gene3D" id="3.40.50.200">
    <property type="entry name" value="Peptidase S8/S53 domain"/>
    <property type="match status" value="1"/>
</dbReference>
<keyword evidence="17" id="KW-1185">Reference proteome</keyword>
<dbReference type="PROSITE" id="PS51829">
    <property type="entry name" value="P_HOMO_B"/>
    <property type="match status" value="1"/>
</dbReference>
<feature type="chain" id="PRO_5010856230" description="P/Homo B domain-containing protein" evidence="14">
    <location>
        <begin position="21"/>
        <end position="745"/>
    </location>
</feature>
<feature type="domain" description="P/Homo B" evidence="15">
    <location>
        <begin position="475"/>
        <end position="635"/>
    </location>
</feature>
<evidence type="ECO:0000259" key="15">
    <source>
        <dbReference type="PROSITE" id="PS51829"/>
    </source>
</evidence>
<evidence type="ECO:0000256" key="1">
    <source>
        <dbReference type="ARBA" id="ARBA00005325"/>
    </source>
</evidence>
<dbReference type="Pfam" id="PF01483">
    <property type="entry name" value="P_proprotein"/>
    <property type="match status" value="1"/>
</dbReference>
<evidence type="ECO:0000256" key="12">
    <source>
        <dbReference type="PROSITE-ProRule" id="PRU01240"/>
    </source>
</evidence>
<reference evidence="16" key="2">
    <citation type="submission" date="2017-05" db="UniProtKB">
        <authorList>
            <consortium name="EnsemblMetazoa"/>
        </authorList>
    </citation>
    <scope>IDENTIFICATION</scope>
</reference>
<dbReference type="Pfam" id="PF16470">
    <property type="entry name" value="S8_pro-domain"/>
    <property type="match status" value="1"/>
</dbReference>